<accession>E6TS58</accession>
<protein>
    <recommendedName>
        <fullName evidence="3">DUF503 domain-containing protein</fullName>
    </recommendedName>
</protein>
<keyword evidence="2" id="KW-1185">Reference proteome</keyword>
<dbReference type="PANTHER" id="PTHR36441:SF1">
    <property type="entry name" value="DUF503 DOMAIN-CONTAINING PROTEIN"/>
    <property type="match status" value="1"/>
</dbReference>
<reference evidence="1 2" key="1">
    <citation type="submission" date="2010-12" db="EMBL/GenBank/DDBJ databases">
        <title>Complete sequence of Bacillus cellulosilyticus DSM 2522.</title>
        <authorList>
            <consortium name="US DOE Joint Genome Institute"/>
            <person name="Lucas S."/>
            <person name="Copeland A."/>
            <person name="Lapidus A."/>
            <person name="Cheng J.-F."/>
            <person name="Bruce D."/>
            <person name="Goodwin L."/>
            <person name="Pitluck S."/>
            <person name="Chertkov O."/>
            <person name="Detter J.C."/>
            <person name="Han C."/>
            <person name="Tapia R."/>
            <person name="Land M."/>
            <person name="Hauser L."/>
            <person name="Jeffries C."/>
            <person name="Kyrpides N."/>
            <person name="Ivanova N."/>
            <person name="Mikhailova N."/>
            <person name="Brumm P."/>
            <person name="Mead D."/>
            <person name="Woyke T."/>
        </authorList>
    </citation>
    <scope>NUCLEOTIDE SEQUENCE [LARGE SCALE GENOMIC DNA]</scope>
    <source>
        <strain evidence="2">ATCC 21833 / DSM 2522 / FERM P-1141 / JCM 9156 / N-4</strain>
    </source>
</reference>
<dbReference type="HOGENOM" id="CLU_149981_4_0_9"/>
<name>E6TS58_EVAC2</name>
<sequence length="93" mass="10668">MIIGLVVVEALIMNAHNLKDKRSVLKSVITKAKQRYNVSIVESSHQDVWQRAEWSIVTVGNSRTQAETEIRRAVSIIDNHPDTEITSINWEWL</sequence>
<proteinExistence type="predicted"/>
<dbReference type="InterPro" id="IPR007546">
    <property type="entry name" value="DUF503"/>
</dbReference>
<dbReference type="AlphaFoldDB" id="E6TS58"/>
<dbReference type="eggNOG" id="COG1550">
    <property type="taxonomic scope" value="Bacteria"/>
</dbReference>
<dbReference type="OrthoDB" id="9809023at2"/>
<dbReference type="SUPFAM" id="SSF103007">
    <property type="entry name" value="Hypothetical protein TT1725"/>
    <property type="match status" value="1"/>
</dbReference>
<dbReference type="STRING" id="649639.Bcell_2455"/>
<dbReference type="Pfam" id="PF04456">
    <property type="entry name" value="DUF503"/>
    <property type="match status" value="1"/>
</dbReference>
<dbReference type="InterPro" id="IPR036746">
    <property type="entry name" value="TT1725-like_sf"/>
</dbReference>
<organism evidence="1 2">
    <name type="scientific">Evansella cellulosilytica (strain ATCC 21833 / DSM 2522 / FERM P-1141 / JCM 9156 / N-4)</name>
    <name type="common">Bacillus cellulosilyticus</name>
    <dbReference type="NCBI Taxonomy" id="649639"/>
    <lineage>
        <taxon>Bacteria</taxon>
        <taxon>Bacillati</taxon>
        <taxon>Bacillota</taxon>
        <taxon>Bacilli</taxon>
        <taxon>Bacillales</taxon>
        <taxon>Bacillaceae</taxon>
        <taxon>Evansella</taxon>
    </lineage>
</organism>
<dbReference type="PANTHER" id="PTHR36441">
    <property type="entry name" value="HYPOTHETICAL CYTOSOLIC PROTEIN"/>
    <property type="match status" value="1"/>
</dbReference>
<evidence type="ECO:0000313" key="2">
    <source>
        <dbReference type="Proteomes" id="UP000001401"/>
    </source>
</evidence>
<dbReference type="Gene3D" id="3.30.70.1120">
    <property type="entry name" value="TT1725-like"/>
    <property type="match status" value="1"/>
</dbReference>
<evidence type="ECO:0000313" key="1">
    <source>
        <dbReference type="EMBL" id="ADU30712.1"/>
    </source>
</evidence>
<dbReference type="EMBL" id="CP002394">
    <property type="protein sequence ID" value="ADU30712.1"/>
    <property type="molecule type" value="Genomic_DNA"/>
</dbReference>
<dbReference type="Proteomes" id="UP000001401">
    <property type="component" value="Chromosome"/>
</dbReference>
<evidence type="ECO:0008006" key="3">
    <source>
        <dbReference type="Google" id="ProtNLM"/>
    </source>
</evidence>
<dbReference type="KEGG" id="bco:Bcell_2455"/>
<gene>
    <name evidence="1" type="ordered locus">Bcell_2455</name>
</gene>
<dbReference type="RefSeq" id="WP_013489046.1">
    <property type="nucleotide sequence ID" value="NC_014829.1"/>
</dbReference>